<evidence type="ECO:0000313" key="8">
    <source>
        <dbReference type="EMBL" id="CAB4595753.1"/>
    </source>
</evidence>
<keyword evidence="3" id="KW-0560">Oxidoreductase</keyword>
<evidence type="ECO:0000256" key="5">
    <source>
        <dbReference type="ARBA" id="ARBA00023284"/>
    </source>
</evidence>
<gene>
    <name evidence="8" type="ORF">UFOPK1826_00322</name>
    <name evidence="9" type="ORF">UFOPK2855_00180</name>
    <name evidence="10" type="ORF">UFOPK3026_00398</name>
    <name evidence="11" type="ORF">UFOPK4345_00208</name>
</gene>
<dbReference type="PANTHER" id="PTHR43110">
    <property type="entry name" value="THIOL PEROXIDASE"/>
    <property type="match status" value="1"/>
</dbReference>
<evidence type="ECO:0000256" key="1">
    <source>
        <dbReference type="ARBA" id="ARBA00022559"/>
    </source>
</evidence>
<dbReference type="GO" id="GO:0008379">
    <property type="term" value="F:thioredoxin peroxidase activity"/>
    <property type="evidence" value="ECO:0007669"/>
    <property type="project" value="InterPro"/>
</dbReference>
<dbReference type="Pfam" id="PF08534">
    <property type="entry name" value="Redoxin"/>
    <property type="match status" value="1"/>
</dbReference>
<organism evidence="8">
    <name type="scientific">freshwater metagenome</name>
    <dbReference type="NCBI Taxonomy" id="449393"/>
    <lineage>
        <taxon>unclassified sequences</taxon>
        <taxon>metagenomes</taxon>
        <taxon>ecological metagenomes</taxon>
    </lineage>
</organism>
<dbReference type="NCBIfam" id="NF001808">
    <property type="entry name" value="PRK00522.1"/>
    <property type="match status" value="1"/>
</dbReference>
<evidence type="ECO:0000313" key="11">
    <source>
        <dbReference type="EMBL" id="CAB5059779.1"/>
    </source>
</evidence>
<evidence type="ECO:0000256" key="2">
    <source>
        <dbReference type="ARBA" id="ARBA00022862"/>
    </source>
</evidence>
<dbReference type="Gene3D" id="3.40.30.10">
    <property type="entry name" value="Glutaredoxin"/>
    <property type="match status" value="1"/>
</dbReference>
<dbReference type="PROSITE" id="PS01265">
    <property type="entry name" value="TPX"/>
    <property type="match status" value="1"/>
</dbReference>
<keyword evidence="2" id="KW-0049">Antioxidant</keyword>
<dbReference type="PROSITE" id="PS51352">
    <property type="entry name" value="THIOREDOXIN_2"/>
    <property type="match status" value="1"/>
</dbReference>
<dbReference type="InterPro" id="IPR018219">
    <property type="entry name" value="Tpx_CS"/>
</dbReference>
<proteinExistence type="inferred from homology"/>
<dbReference type="EMBL" id="CAFBQV010000017">
    <property type="protein sequence ID" value="CAB5059779.1"/>
    <property type="molecule type" value="Genomic_DNA"/>
</dbReference>
<dbReference type="InterPro" id="IPR013740">
    <property type="entry name" value="Redoxin"/>
</dbReference>
<evidence type="ECO:0000256" key="3">
    <source>
        <dbReference type="ARBA" id="ARBA00023002"/>
    </source>
</evidence>
<name>A0A6J6G8L4_9ZZZZ</name>
<dbReference type="PANTHER" id="PTHR43110:SF1">
    <property type="entry name" value="THIOL PEROXIDASE"/>
    <property type="match status" value="1"/>
</dbReference>
<dbReference type="HAMAP" id="MF_00269">
    <property type="entry name" value="Tpx"/>
    <property type="match status" value="1"/>
</dbReference>
<dbReference type="EMBL" id="CAFAAP010000040">
    <property type="protein sequence ID" value="CAB4798152.1"/>
    <property type="molecule type" value="Genomic_DNA"/>
</dbReference>
<feature type="region of interest" description="Disordered" evidence="6">
    <location>
        <begin position="1"/>
        <end position="36"/>
    </location>
</feature>
<dbReference type="InterPro" id="IPR013766">
    <property type="entry name" value="Thioredoxin_domain"/>
</dbReference>
<dbReference type="InterPro" id="IPR050455">
    <property type="entry name" value="Tpx_Peroxidase_subfamily"/>
</dbReference>
<sequence length="198" mass="20841">MATKKKTAKKTAKKVTKKKTAKKTAKKVAKKKSGATVTLGGNPVSVSGKLPATGKSLPKFSLTTSALQDITNKDIAGKRVIFNIFPSIDTPTCATSTRKFNEIASSLSNTEVYCVSADLPFAQGRFCAAEGLANVKTASSFRSNFGAAFGVNLTSSVLKGVLARAVIVANEKGKILHTELVSEIANEPNYDAAINSLR</sequence>
<dbReference type="CDD" id="cd03014">
    <property type="entry name" value="PRX_Atyp2cys"/>
    <property type="match status" value="1"/>
</dbReference>
<evidence type="ECO:0000259" key="7">
    <source>
        <dbReference type="PROSITE" id="PS51352"/>
    </source>
</evidence>
<keyword evidence="4" id="KW-1015">Disulfide bond</keyword>
<feature type="compositionally biased region" description="Basic residues" evidence="6">
    <location>
        <begin position="1"/>
        <end position="33"/>
    </location>
</feature>
<dbReference type="EMBL" id="CAEZUN010000026">
    <property type="protein sequence ID" value="CAB4595753.1"/>
    <property type="molecule type" value="Genomic_DNA"/>
</dbReference>
<dbReference type="AlphaFoldDB" id="A0A6J6G8L4"/>
<evidence type="ECO:0000256" key="4">
    <source>
        <dbReference type="ARBA" id="ARBA00023157"/>
    </source>
</evidence>
<dbReference type="EMBL" id="CAEZZK010000019">
    <property type="protein sequence ID" value="CAB4751504.1"/>
    <property type="molecule type" value="Genomic_DNA"/>
</dbReference>
<evidence type="ECO:0000313" key="10">
    <source>
        <dbReference type="EMBL" id="CAB4798152.1"/>
    </source>
</evidence>
<keyword evidence="5" id="KW-0676">Redox-active center</keyword>
<evidence type="ECO:0000256" key="6">
    <source>
        <dbReference type="SAM" id="MobiDB-lite"/>
    </source>
</evidence>
<keyword evidence="1" id="KW-0575">Peroxidase</keyword>
<dbReference type="InterPro" id="IPR036249">
    <property type="entry name" value="Thioredoxin-like_sf"/>
</dbReference>
<feature type="domain" description="Thioredoxin" evidence="7">
    <location>
        <begin position="51"/>
        <end position="198"/>
    </location>
</feature>
<reference evidence="8" key="1">
    <citation type="submission" date="2020-05" db="EMBL/GenBank/DDBJ databases">
        <authorList>
            <person name="Chiriac C."/>
            <person name="Salcher M."/>
            <person name="Ghai R."/>
            <person name="Kavagutti S V."/>
        </authorList>
    </citation>
    <scope>NUCLEOTIDE SEQUENCE</scope>
</reference>
<evidence type="ECO:0000313" key="9">
    <source>
        <dbReference type="EMBL" id="CAB4751504.1"/>
    </source>
</evidence>
<accession>A0A6J6G8L4</accession>
<dbReference type="SUPFAM" id="SSF52833">
    <property type="entry name" value="Thioredoxin-like"/>
    <property type="match status" value="1"/>
</dbReference>
<dbReference type="InterPro" id="IPR002065">
    <property type="entry name" value="TPX"/>
</dbReference>
<protein>
    <submittedName>
        <fullName evidence="8">Unannotated protein</fullName>
    </submittedName>
</protein>